<reference evidence="2 3" key="1">
    <citation type="submission" date="2015-07" db="EMBL/GenBank/DDBJ databases">
        <title>The genome of Habropoda laboriosa.</title>
        <authorList>
            <person name="Pan H."/>
            <person name="Kapheim K."/>
        </authorList>
    </citation>
    <scope>NUCLEOTIDE SEQUENCE [LARGE SCALE GENOMIC DNA]</scope>
    <source>
        <strain evidence="2">0110345459</strain>
    </source>
</reference>
<evidence type="ECO:0000256" key="1">
    <source>
        <dbReference type="SAM" id="Coils"/>
    </source>
</evidence>
<keyword evidence="3" id="KW-1185">Reference proteome</keyword>
<name>A0A0L7QPC2_9HYME</name>
<dbReference type="EMBL" id="KQ414819">
    <property type="protein sequence ID" value="KOC60488.1"/>
    <property type="molecule type" value="Genomic_DNA"/>
</dbReference>
<evidence type="ECO:0000313" key="3">
    <source>
        <dbReference type="Proteomes" id="UP000053825"/>
    </source>
</evidence>
<keyword evidence="1" id="KW-0175">Coiled coil</keyword>
<gene>
    <name evidence="2" type="ORF">WH47_07846</name>
</gene>
<accession>A0A0L7QPC2</accession>
<feature type="coiled-coil region" evidence="1">
    <location>
        <begin position="96"/>
        <end position="127"/>
    </location>
</feature>
<protein>
    <submittedName>
        <fullName evidence="2">Uncharacterized protein</fullName>
    </submittedName>
</protein>
<organism evidence="2 3">
    <name type="scientific">Habropoda laboriosa</name>
    <dbReference type="NCBI Taxonomy" id="597456"/>
    <lineage>
        <taxon>Eukaryota</taxon>
        <taxon>Metazoa</taxon>
        <taxon>Ecdysozoa</taxon>
        <taxon>Arthropoda</taxon>
        <taxon>Hexapoda</taxon>
        <taxon>Insecta</taxon>
        <taxon>Pterygota</taxon>
        <taxon>Neoptera</taxon>
        <taxon>Endopterygota</taxon>
        <taxon>Hymenoptera</taxon>
        <taxon>Apocrita</taxon>
        <taxon>Aculeata</taxon>
        <taxon>Apoidea</taxon>
        <taxon>Anthophila</taxon>
        <taxon>Apidae</taxon>
        <taxon>Habropoda</taxon>
    </lineage>
</organism>
<dbReference type="AlphaFoldDB" id="A0A0L7QPC2"/>
<evidence type="ECO:0000313" key="2">
    <source>
        <dbReference type="EMBL" id="KOC60488.1"/>
    </source>
</evidence>
<proteinExistence type="predicted"/>
<dbReference type="Proteomes" id="UP000053825">
    <property type="component" value="Unassembled WGS sequence"/>
</dbReference>
<sequence>MTGDLKSKKSSTAQIKKVRLKKIKSRELYGGTVYIDCDCYHRNGLQHDCPRSSCGGPPCRVKPWPECDLGTYFIDKWEKHYQHLDRIPPTSFCGSKEEWIEILEKEERELREKRQELERQKKNSSAGVKSDDTLCYCLEEPSEFVEKMFNVPYYKKL</sequence>